<dbReference type="GO" id="GO:0006096">
    <property type="term" value="P:glycolytic process"/>
    <property type="evidence" value="ECO:0007669"/>
    <property type="project" value="UniProtKB-UniRule"/>
</dbReference>
<proteinExistence type="inferred from homology"/>
<reference evidence="13 14" key="1">
    <citation type="submission" date="2019-11" db="EMBL/GenBank/DDBJ databases">
        <title>Whole genome shotgun sequencing (WGS) data from Adlercreutzia equolifaciens ResAG-91, Eggerthella lenta MRI-F36, MRI-F37, MRI-F40, ResAG-49, ResAG-88, ResAG-121, ResAG-145, and Gordonibacter sp. ResAG-5, ResAG-26, ResAG-43, ResAG-50, ResAG-59.</title>
        <authorList>
            <person name="Stoll D.A."/>
            <person name="Danylec N."/>
            <person name="Franz C.M.A.P."/>
            <person name="Huch M."/>
        </authorList>
    </citation>
    <scope>NUCLEOTIDE SEQUENCE [LARGE SCALE GENOMIC DNA]</scope>
    <source>
        <strain evidence="13 14">ResAG-59</strain>
    </source>
</reference>
<evidence type="ECO:0000256" key="4">
    <source>
        <dbReference type="ARBA" id="ARBA00023002"/>
    </source>
</evidence>
<keyword evidence="4 7" id="KW-0560">Oxidoreductase</keyword>
<dbReference type="EMBL" id="WPOC01000010">
    <property type="protein sequence ID" value="MVN15223.1"/>
    <property type="molecule type" value="Genomic_DNA"/>
</dbReference>
<dbReference type="Pfam" id="PF02866">
    <property type="entry name" value="Ldh_1_C"/>
    <property type="match status" value="1"/>
</dbReference>
<comment type="similarity">
    <text evidence="2 7">Belongs to the LDH/MDH superfamily. LDH family.</text>
</comment>
<dbReference type="NCBIfam" id="NF000824">
    <property type="entry name" value="PRK00066.1"/>
    <property type="match status" value="1"/>
</dbReference>
<comment type="subunit">
    <text evidence="7">Homotetramer.</text>
</comment>
<evidence type="ECO:0000259" key="11">
    <source>
        <dbReference type="Pfam" id="PF00056"/>
    </source>
</evidence>
<evidence type="ECO:0000259" key="12">
    <source>
        <dbReference type="Pfam" id="PF02866"/>
    </source>
</evidence>
<evidence type="ECO:0000256" key="2">
    <source>
        <dbReference type="ARBA" id="ARBA00006054"/>
    </source>
</evidence>
<keyword evidence="5 7" id="KW-0520">NAD</keyword>
<evidence type="ECO:0000256" key="8">
    <source>
        <dbReference type="PIRSR" id="PIRSR000102-1"/>
    </source>
</evidence>
<comment type="function">
    <text evidence="7">Catalyzes the conversion of lactate to pyruvate.</text>
</comment>
<dbReference type="InterPro" id="IPR001557">
    <property type="entry name" value="L-lactate/malate_DH"/>
</dbReference>
<name>A0A6N8IK97_9ACTN</name>
<dbReference type="InterPro" id="IPR015955">
    <property type="entry name" value="Lactate_DH/Glyco_Ohase_4_C"/>
</dbReference>
<feature type="binding site" evidence="7">
    <location>
        <position position="105"/>
    </location>
    <ligand>
        <name>NAD(+)</name>
        <dbReference type="ChEBI" id="CHEBI:57540"/>
    </ligand>
</feature>
<feature type="binding site" evidence="7">
    <location>
        <position position="69"/>
    </location>
    <ligand>
        <name>NAD(+)</name>
        <dbReference type="ChEBI" id="CHEBI:57540"/>
    </ligand>
</feature>
<comment type="caution">
    <text evidence="13">The sequence shown here is derived from an EMBL/GenBank/DDBJ whole genome shotgun (WGS) entry which is preliminary data.</text>
</comment>
<organism evidence="13 14">
    <name type="scientific">Gordonibacter urolithinfaciens</name>
    <dbReference type="NCBI Taxonomy" id="1335613"/>
    <lineage>
        <taxon>Bacteria</taxon>
        <taxon>Bacillati</taxon>
        <taxon>Actinomycetota</taxon>
        <taxon>Coriobacteriia</taxon>
        <taxon>Eggerthellales</taxon>
        <taxon>Eggerthellaceae</taxon>
        <taxon>Gordonibacter</taxon>
    </lineage>
</organism>
<feature type="binding site" evidence="7">
    <location>
        <position position="234"/>
    </location>
    <ligand>
        <name>substrate</name>
    </ligand>
</feature>
<dbReference type="GO" id="GO:0006089">
    <property type="term" value="P:lactate metabolic process"/>
    <property type="evidence" value="ECO:0007669"/>
    <property type="project" value="TreeGrafter"/>
</dbReference>
<feature type="binding site" evidence="7">
    <location>
        <position position="147"/>
    </location>
    <ligand>
        <name>NAD(+)</name>
        <dbReference type="ChEBI" id="CHEBI:57540"/>
    </ligand>
</feature>
<dbReference type="GO" id="GO:0004459">
    <property type="term" value="F:L-lactate dehydrogenase (NAD+) activity"/>
    <property type="evidence" value="ECO:0007669"/>
    <property type="project" value="UniProtKB-UniRule"/>
</dbReference>
<keyword evidence="7" id="KW-0597">Phosphoprotein</keyword>
<evidence type="ECO:0000256" key="3">
    <source>
        <dbReference type="ARBA" id="ARBA00012967"/>
    </source>
</evidence>
<dbReference type="FunFam" id="3.40.50.720:FF:000018">
    <property type="entry name" value="Malate dehydrogenase"/>
    <property type="match status" value="1"/>
</dbReference>
<accession>A0A6N8IK97</accession>
<feature type="binding site" evidence="7">
    <location>
        <position position="86"/>
    </location>
    <ligand>
        <name>substrate</name>
    </ligand>
</feature>
<dbReference type="AlphaFoldDB" id="A0A6N8IK97"/>
<dbReference type="EC" id="1.1.1.27" evidence="3 7"/>
<feature type="binding site" evidence="7">
    <location>
        <begin position="124"/>
        <end position="127"/>
    </location>
    <ligand>
        <name>substrate</name>
    </ligand>
</feature>
<feature type="binding site" evidence="7">
    <location>
        <begin position="83"/>
        <end position="84"/>
    </location>
    <ligand>
        <name>NAD(+)</name>
        <dbReference type="ChEBI" id="CHEBI:57540"/>
    </ligand>
</feature>
<dbReference type="InterPro" id="IPR018177">
    <property type="entry name" value="L-lactate_DH_AS"/>
</dbReference>
<feature type="chain" id="PRO_5039065180" description="L-lactate dehydrogenase" evidence="10">
    <location>
        <begin position="26"/>
        <end position="320"/>
    </location>
</feature>
<feature type="binding site" evidence="9">
    <location>
        <begin position="14"/>
        <end position="19"/>
    </location>
    <ligand>
        <name>NAD(+)</name>
        <dbReference type="ChEBI" id="CHEBI:57540"/>
    </ligand>
</feature>
<evidence type="ECO:0000256" key="10">
    <source>
        <dbReference type="SAM" id="SignalP"/>
    </source>
</evidence>
<evidence type="ECO:0000256" key="9">
    <source>
        <dbReference type="PIRSR" id="PIRSR000102-3"/>
    </source>
</evidence>
<dbReference type="Proteomes" id="UP000468327">
    <property type="component" value="Unassembled WGS sequence"/>
</dbReference>
<gene>
    <name evidence="7" type="primary">ldh</name>
    <name evidence="13" type="ORF">GO738_07665</name>
</gene>
<feature type="binding site" evidence="7">
    <location>
        <position position="92"/>
    </location>
    <ligand>
        <name>substrate</name>
    </ligand>
</feature>
<dbReference type="UniPathway" id="UPA00554">
    <property type="reaction ID" value="UER00611"/>
</dbReference>
<feature type="binding site" evidence="7 9">
    <location>
        <position position="39"/>
    </location>
    <ligand>
        <name>NAD(+)</name>
        <dbReference type="ChEBI" id="CHEBI:57540"/>
    </ligand>
</feature>
<feature type="binding site" evidence="7">
    <location>
        <position position="157"/>
    </location>
    <ligand>
        <name>beta-D-fructose 1,6-bisphosphate</name>
        <dbReference type="ChEBI" id="CHEBI:32966"/>
        <note>allosteric activator</note>
    </ligand>
</feature>
<feature type="active site" description="Proton acceptor" evidence="7 8">
    <location>
        <position position="179"/>
    </location>
</feature>
<protein>
    <recommendedName>
        <fullName evidence="3 7">L-lactate dehydrogenase</fullName>
        <shortName evidence="7">L-LDH</shortName>
        <ecNumber evidence="3 7">1.1.1.27</ecNumber>
    </recommendedName>
</protein>
<dbReference type="GO" id="GO:0005737">
    <property type="term" value="C:cytoplasm"/>
    <property type="evidence" value="ECO:0007669"/>
    <property type="project" value="UniProtKB-SubCell"/>
</dbReference>
<comment type="subcellular location">
    <subcellularLocation>
        <location evidence="7">Cytoplasm</location>
    </subcellularLocation>
</comment>
<dbReference type="PIRSF" id="PIRSF000102">
    <property type="entry name" value="Lac_mal_DH"/>
    <property type="match status" value="1"/>
</dbReference>
<feature type="binding site" evidence="7">
    <location>
        <position position="18"/>
    </location>
    <ligand>
        <name>NAD(+)</name>
        <dbReference type="ChEBI" id="CHEBI:57540"/>
    </ligand>
</feature>
<dbReference type="PANTHER" id="PTHR43128:SF16">
    <property type="entry name" value="L-LACTATE DEHYDROGENASE"/>
    <property type="match status" value="1"/>
</dbReference>
<dbReference type="Gene3D" id="3.40.50.720">
    <property type="entry name" value="NAD(P)-binding Rossmann-like Domain"/>
    <property type="match status" value="1"/>
</dbReference>
<dbReference type="CDD" id="cd05292">
    <property type="entry name" value="LDH_2"/>
    <property type="match status" value="1"/>
</dbReference>
<feature type="signal peptide" evidence="10">
    <location>
        <begin position="1"/>
        <end position="25"/>
    </location>
</feature>
<dbReference type="PANTHER" id="PTHR43128">
    <property type="entry name" value="L-2-HYDROXYCARBOXYLATE DEHYDROGENASE (NAD(P)(+))"/>
    <property type="match status" value="1"/>
</dbReference>
<feature type="modified residue" description="Phosphotyrosine" evidence="7">
    <location>
        <position position="225"/>
    </location>
</feature>
<feature type="binding site" evidence="7 9">
    <location>
        <begin position="122"/>
        <end position="124"/>
    </location>
    <ligand>
        <name>NAD(+)</name>
        <dbReference type="ChEBI" id="CHEBI:57540"/>
    </ligand>
</feature>
<evidence type="ECO:0000256" key="5">
    <source>
        <dbReference type="ARBA" id="ARBA00023027"/>
    </source>
</evidence>
<dbReference type="InterPro" id="IPR001236">
    <property type="entry name" value="Lactate/malate_DH_N"/>
</dbReference>
<dbReference type="Gene3D" id="3.90.110.10">
    <property type="entry name" value="Lactate dehydrogenase/glycoside hydrolase, family 4, C-terminal"/>
    <property type="match status" value="1"/>
</dbReference>
<dbReference type="InterPro" id="IPR011304">
    <property type="entry name" value="L-lactate_DH"/>
</dbReference>
<dbReference type="InterPro" id="IPR036291">
    <property type="entry name" value="NAD(P)-bd_dom_sf"/>
</dbReference>
<dbReference type="HAMAP" id="MF_00488">
    <property type="entry name" value="Lactate_dehydrog"/>
    <property type="match status" value="1"/>
</dbReference>
<comment type="pathway">
    <text evidence="1 7">Fermentation; pyruvate fermentation to lactate; (S)-lactate from pyruvate: step 1/1.</text>
</comment>
<dbReference type="PROSITE" id="PS00064">
    <property type="entry name" value="L_LDH"/>
    <property type="match status" value="1"/>
</dbReference>
<dbReference type="InterPro" id="IPR022383">
    <property type="entry name" value="Lactate/malate_DH_C"/>
</dbReference>
<keyword evidence="7" id="KW-0963">Cytoplasm</keyword>
<evidence type="ECO:0000256" key="6">
    <source>
        <dbReference type="ARBA" id="ARBA00049258"/>
    </source>
</evidence>
<dbReference type="SUPFAM" id="SSF56327">
    <property type="entry name" value="LDH C-terminal domain-like"/>
    <property type="match status" value="1"/>
</dbReference>
<evidence type="ECO:0000256" key="1">
    <source>
        <dbReference type="ARBA" id="ARBA00004843"/>
    </source>
</evidence>
<evidence type="ECO:0000313" key="14">
    <source>
        <dbReference type="Proteomes" id="UP000468327"/>
    </source>
</evidence>
<evidence type="ECO:0000313" key="13">
    <source>
        <dbReference type="EMBL" id="MVN15223.1"/>
    </source>
</evidence>
<feature type="binding site" evidence="7">
    <location>
        <begin position="152"/>
        <end position="155"/>
    </location>
    <ligand>
        <name>substrate</name>
    </ligand>
</feature>
<dbReference type="PRINTS" id="PR00086">
    <property type="entry name" value="LLDHDRGNASE"/>
</dbReference>
<dbReference type="Pfam" id="PF00056">
    <property type="entry name" value="Ldh_1_N"/>
    <property type="match status" value="1"/>
</dbReference>
<keyword evidence="10" id="KW-0732">Signal</keyword>
<dbReference type="SUPFAM" id="SSF51735">
    <property type="entry name" value="NAD(P)-binding Rossmann-fold domains"/>
    <property type="match status" value="1"/>
</dbReference>
<evidence type="ECO:0000256" key="7">
    <source>
        <dbReference type="HAMAP-Rule" id="MF_00488"/>
    </source>
</evidence>
<keyword evidence="7" id="KW-0021">Allosteric enzyme</keyword>
<feature type="domain" description="Lactate/malate dehydrogenase C-terminal" evidence="12">
    <location>
        <begin position="149"/>
        <end position="312"/>
    </location>
</feature>
<dbReference type="RefSeq" id="WP_087190312.1">
    <property type="nucleotide sequence ID" value="NZ_DBEZYS010000082.1"/>
</dbReference>
<feature type="domain" description="Lactate/malate dehydrogenase N-terminal" evidence="11">
    <location>
        <begin position="9"/>
        <end position="146"/>
    </location>
</feature>
<comment type="catalytic activity">
    <reaction evidence="6 7">
        <text>(S)-lactate + NAD(+) = pyruvate + NADH + H(+)</text>
        <dbReference type="Rhea" id="RHEA:23444"/>
        <dbReference type="ChEBI" id="CHEBI:15361"/>
        <dbReference type="ChEBI" id="CHEBI:15378"/>
        <dbReference type="ChEBI" id="CHEBI:16651"/>
        <dbReference type="ChEBI" id="CHEBI:57540"/>
        <dbReference type="ChEBI" id="CHEBI:57945"/>
        <dbReference type="EC" id="1.1.1.27"/>
    </reaction>
</comment>
<comment type="activity regulation">
    <text evidence="7">Allosterically activated by fructose 1,6-bisphosphate (FBP).</text>
</comment>
<feature type="binding site" evidence="7">
    <location>
        <position position="44"/>
    </location>
    <ligand>
        <name>NAD(+)</name>
        <dbReference type="ChEBI" id="CHEBI:57540"/>
    </ligand>
</feature>
<feature type="binding site" evidence="7">
    <location>
        <position position="172"/>
    </location>
    <ligand>
        <name>beta-D-fructose 1,6-bisphosphate</name>
        <dbReference type="ChEBI" id="CHEBI:32966"/>
        <note>allosteric activator</note>
    </ligand>
</feature>
<feature type="binding site" evidence="9">
    <location>
        <position position="99"/>
    </location>
    <ligand>
        <name>NAD(+)</name>
        <dbReference type="ChEBI" id="CHEBI:57540"/>
    </ligand>
</feature>
<dbReference type="NCBIfam" id="TIGR01771">
    <property type="entry name" value="L-LDH-NAD"/>
    <property type="match status" value="1"/>
</dbReference>
<keyword evidence="14" id="KW-1185">Reference proteome</keyword>
<sequence length="320" mass="34658">MAKAANNRKVAIVGCGFVGSATAFALMQSELFTEMALIDVDRDRAEGEALDIAHGMPFAGPMNIYAGDYDDAADAAIIIVTAGANQQPGETRLDLVHKNVRIFKSIIPEIARRDYQGILLVVSNPVDILTHVALKLSGMPENRVIGSGTVLDTARFKYILGEHLGVDPRNVHARIIGEHGDSEIAAWSTANVSGIPVNDFCELRGHFDHDESMQRIAEDVKNSAYEIIAKKRATYYGIAMSVKRICEAIVRDEKPILPVSNFQHGVHGLHDVVLSMPAVVGKDGIEYQVPCPLSDDELARLHASAKTLQGIIGGLDLNLD</sequence>